<dbReference type="RefSeq" id="XP_016469088.1">
    <property type="nucleotide sequence ID" value="XM_016613602.1"/>
</dbReference>
<evidence type="ECO:0000259" key="2">
    <source>
        <dbReference type="Pfam" id="PF00078"/>
    </source>
</evidence>
<proteinExistence type="predicted"/>
<dbReference type="PaxDb" id="4097-A0A1S3ZXL4"/>
<evidence type="ECO:0000256" key="1">
    <source>
        <dbReference type="SAM" id="Phobius"/>
    </source>
</evidence>
<name>A0A1S3ZXL4_TOBAC</name>
<reference evidence="3" key="1">
    <citation type="submission" date="2025-08" db="UniProtKB">
        <authorList>
            <consortium name="RefSeq"/>
        </authorList>
    </citation>
    <scope>IDENTIFICATION</scope>
</reference>
<dbReference type="Pfam" id="PF00078">
    <property type="entry name" value="RVT_1"/>
    <property type="match status" value="1"/>
</dbReference>
<dbReference type="KEGG" id="nta:107791515"/>
<dbReference type="OrthoDB" id="1938625at2759"/>
<keyword evidence="1" id="KW-1133">Transmembrane helix</keyword>
<feature type="domain" description="Reverse transcriptase" evidence="2">
    <location>
        <begin position="5"/>
        <end position="163"/>
    </location>
</feature>
<accession>A0A1S3ZXL4</accession>
<dbReference type="PANTHER" id="PTHR33116">
    <property type="entry name" value="REVERSE TRANSCRIPTASE ZINC-BINDING DOMAIN-CONTAINING PROTEIN-RELATED-RELATED"/>
    <property type="match status" value="1"/>
</dbReference>
<keyword evidence="1" id="KW-0812">Transmembrane</keyword>
<gene>
    <name evidence="3" type="primary">LOC107791515</name>
</gene>
<organism evidence="3">
    <name type="scientific">Nicotiana tabacum</name>
    <name type="common">Common tobacco</name>
    <dbReference type="NCBI Taxonomy" id="4097"/>
    <lineage>
        <taxon>Eukaryota</taxon>
        <taxon>Viridiplantae</taxon>
        <taxon>Streptophyta</taxon>
        <taxon>Embryophyta</taxon>
        <taxon>Tracheophyta</taxon>
        <taxon>Spermatophyta</taxon>
        <taxon>Magnoliopsida</taxon>
        <taxon>eudicotyledons</taxon>
        <taxon>Gunneridae</taxon>
        <taxon>Pentapetalae</taxon>
        <taxon>asterids</taxon>
        <taxon>lamiids</taxon>
        <taxon>Solanales</taxon>
        <taxon>Solanaceae</taxon>
        <taxon>Nicotianoideae</taxon>
        <taxon>Nicotianeae</taxon>
        <taxon>Nicotiana</taxon>
    </lineage>
</organism>
<feature type="transmembrane region" description="Helical" evidence="1">
    <location>
        <begin position="12"/>
        <end position="33"/>
    </location>
</feature>
<evidence type="ECO:0000313" key="3">
    <source>
        <dbReference type="RefSeq" id="XP_016469088.1"/>
    </source>
</evidence>
<protein>
    <recommendedName>
        <fullName evidence="2">Reverse transcriptase domain-containing protein</fullName>
    </recommendedName>
</protein>
<sequence>MVLLEFGFPLKMVIWIMACVSTVSYSLLINGGLTTRFQAKKGLRQVDPMSLYLFVLAMEYLNRSLKNLKQNPDFNYHLICSKLDLVHIYFVDNLLICCREDRISILLMLQTFNHFSEVSRLKANMDKSSLYVAGVSSEFKHQIIQEMGFSAGEMPFRYLGVPISSRKLTIHQYLLGSNLSIAKKDHQYGNKYMQNIPMDNTNKVSRKALVAWEKLCMPRSAGGLNILDFYKWNKSAICKLLWVITQKKDNLWEDIGSKELASESWGPLGTVKKL</sequence>
<dbReference type="PANTHER" id="PTHR33116:SF66">
    <property type="entry name" value="REVERSE TRANSCRIPTASE ZINC-BINDING DOMAIN-CONTAINING PROTEIN"/>
    <property type="match status" value="1"/>
</dbReference>
<dbReference type="InterPro" id="IPR000477">
    <property type="entry name" value="RT_dom"/>
</dbReference>
<dbReference type="STRING" id="4097.A0A1S3ZXL4"/>
<keyword evidence="1" id="KW-0472">Membrane</keyword>
<dbReference type="AlphaFoldDB" id="A0A1S3ZXL4"/>